<feature type="domain" description="ATP-grasp" evidence="3">
    <location>
        <begin position="139"/>
        <end position="378"/>
    </location>
</feature>
<gene>
    <name evidence="4" type="ORF">J2T15_000362</name>
</gene>
<protein>
    <submittedName>
        <fullName evidence="4">Glutathione synthase/RimK-type ligase-like ATP-grasp enzyme</fullName>
    </submittedName>
</protein>
<dbReference type="Pfam" id="PF14398">
    <property type="entry name" value="ATPgrasp_YheCD"/>
    <property type="match status" value="1"/>
</dbReference>
<evidence type="ECO:0000259" key="3">
    <source>
        <dbReference type="PROSITE" id="PS50975"/>
    </source>
</evidence>
<dbReference type="Proteomes" id="UP001229346">
    <property type="component" value="Unassembled WGS sequence"/>
</dbReference>
<dbReference type="InterPro" id="IPR026838">
    <property type="entry name" value="YheC/D"/>
</dbReference>
<evidence type="ECO:0000313" key="5">
    <source>
        <dbReference type="Proteomes" id="UP001229346"/>
    </source>
</evidence>
<proteinExistence type="predicted"/>
<evidence type="ECO:0000313" key="4">
    <source>
        <dbReference type="EMBL" id="MDQ0110946.1"/>
    </source>
</evidence>
<reference evidence="4 5" key="1">
    <citation type="submission" date="2023-07" db="EMBL/GenBank/DDBJ databases">
        <title>Sorghum-associated microbial communities from plants grown in Nebraska, USA.</title>
        <authorList>
            <person name="Schachtman D."/>
        </authorList>
    </citation>
    <scope>NUCLEOTIDE SEQUENCE [LARGE SCALE GENOMIC DNA]</scope>
    <source>
        <strain evidence="4 5">CC482</strain>
    </source>
</reference>
<dbReference type="Gene3D" id="3.30.470.20">
    <property type="entry name" value="ATP-grasp fold, B domain"/>
    <property type="match status" value="1"/>
</dbReference>
<feature type="region of interest" description="Disordered" evidence="2">
    <location>
        <begin position="389"/>
        <end position="412"/>
    </location>
</feature>
<evidence type="ECO:0000256" key="2">
    <source>
        <dbReference type="SAM" id="MobiDB-lite"/>
    </source>
</evidence>
<dbReference type="PROSITE" id="PS50975">
    <property type="entry name" value="ATP_GRASP"/>
    <property type="match status" value="1"/>
</dbReference>
<dbReference type="EMBL" id="JAUSSU010000001">
    <property type="protein sequence ID" value="MDQ0110946.1"/>
    <property type="molecule type" value="Genomic_DNA"/>
</dbReference>
<dbReference type="InterPro" id="IPR011761">
    <property type="entry name" value="ATP-grasp"/>
</dbReference>
<sequence length="412" mass="46949">MSMNKNNKLTMSLPIIVIGIYVASIISADEQEPRLPESSFYRQLGLAAKRLRMILYVFTAEGWQPRTRELFGYQWQGGRWLRRPCPLPDVVYDRRFFTDSNKRRNSRDVLTQIKEEKPHILLNSSLPAKLNVYDALKQDERLTAYLPATLPYRSASQLEPLLESYPAGLVLKPEAGMHGLGVIHMKVNSEDNRVHIHGRTRSNMIFTKAFSPGLNWKQWVERAINRIPYIVQPYLPLSDKEGMPFDIRALLQKNEQGLWRLSGIAARRGAQGGLTSNLHGGGGALPPLSLLEANYGKPHAERLLEHIHMISEQAAEQLESRFGRFAELGFDFGIEPDGRLWLLEANSKPGRASFRLIGDDDAGRHSIERPLLYARFIARRLYATAAVHESANGRQARDDKRQRPFNVQEVHR</sequence>
<organism evidence="4 5">
    <name type="scientific">Paenibacillus harenae</name>
    <dbReference type="NCBI Taxonomy" id="306543"/>
    <lineage>
        <taxon>Bacteria</taxon>
        <taxon>Bacillati</taxon>
        <taxon>Bacillota</taxon>
        <taxon>Bacilli</taxon>
        <taxon>Bacillales</taxon>
        <taxon>Paenibacillaceae</taxon>
        <taxon>Paenibacillus</taxon>
    </lineage>
</organism>
<keyword evidence="1" id="KW-0067">ATP-binding</keyword>
<evidence type="ECO:0000256" key="1">
    <source>
        <dbReference type="PROSITE-ProRule" id="PRU00409"/>
    </source>
</evidence>
<keyword evidence="5" id="KW-1185">Reference proteome</keyword>
<accession>A0ABT9TUB8</accession>
<keyword evidence="1" id="KW-0547">Nucleotide-binding</keyword>
<comment type="caution">
    <text evidence="4">The sequence shown here is derived from an EMBL/GenBank/DDBJ whole genome shotgun (WGS) entry which is preliminary data.</text>
</comment>
<name>A0ABT9TUB8_PAEHA</name>
<dbReference type="SUPFAM" id="SSF56059">
    <property type="entry name" value="Glutathione synthetase ATP-binding domain-like"/>
    <property type="match status" value="1"/>
</dbReference>